<dbReference type="OrthoDB" id="495243at2"/>
<accession>A0A1Z4GSE5</accession>
<evidence type="ECO:0000313" key="1">
    <source>
        <dbReference type="EMBL" id="BAY20248.1"/>
    </source>
</evidence>
<dbReference type="EMBL" id="AP018177">
    <property type="protein sequence ID" value="BAY20248.1"/>
    <property type="molecule type" value="Genomic_DNA"/>
</dbReference>
<evidence type="ECO:0000313" key="2">
    <source>
        <dbReference type="Proteomes" id="UP000218287"/>
    </source>
</evidence>
<keyword evidence="2" id="KW-1185">Reference proteome</keyword>
<keyword evidence="1" id="KW-0614">Plasmid</keyword>
<dbReference type="AlphaFoldDB" id="A0A1Z4GSE5"/>
<dbReference type="Proteomes" id="UP000218287">
    <property type="component" value="Plasmid Plasmid3 dna"/>
</dbReference>
<geneLocation type="plasmid" evidence="2">
    <name>Plasmid3 dna</name>
</geneLocation>
<organism evidence="1 2">
    <name type="scientific">Anabaenopsis circularis NIES-21</name>
    <dbReference type="NCBI Taxonomy" id="1085406"/>
    <lineage>
        <taxon>Bacteria</taxon>
        <taxon>Bacillati</taxon>
        <taxon>Cyanobacteriota</taxon>
        <taxon>Cyanophyceae</taxon>
        <taxon>Nostocales</taxon>
        <taxon>Nodulariaceae</taxon>
        <taxon>Anabaenopsis</taxon>
    </lineage>
</organism>
<gene>
    <name evidence="1" type="ORF">NIES21_61180</name>
</gene>
<name>A0A1Z4GSE5_9CYAN</name>
<proteinExistence type="predicted"/>
<reference evidence="1 2" key="1">
    <citation type="submission" date="2017-06" db="EMBL/GenBank/DDBJ databases">
        <title>Genome sequencing of cyanobaciteial culture collection at National Institute for Environmental Studies (NIES).</title>
        <authorList>
            <person name="Hirose Y."/>
            <person name="Shimura Y."/>
            <person name="Fujisawa T."/>
            <person name="Nakamura Y."/>
            <person name="Kawachi M."/>
        </authorList>
    </citation>
    <scope>NUCLEOTIDE SEQUENCE [LARGE SCALE GENOMIC DNA]</scope>
    <source>
        <strain evidence="1 2">NIES-21</strain>
        <plasmid evidence="2">Plasmid3 dna</plasmid>
    </source>
</reference>
<sequence length="229" mass="25471">MVKDSKPKSTLKIKNHVTPRAKKLTQVLKNKFGVSLDDFTKAMMGDLDSAQKIGEMARQGRLSAEIAPRLAQAYNEIINGSTAYNKAVAEILINAGKSAIEIDKAAMNATLANTQYAHKRSELAAEFVNARNTENQRHNYQMNYTQIKGYIDVYLAGVEQRATLIDQSNRPKIKQLAANEAYEVKVINEALSRGDNANFDLIPQKNYQPTSFKEVLVDKFTALKSALGF</sequence>
<protein>
    <submittedName>
        <fullName evidence="1">Uncharacterized protein</fullName>
    </submittedName>
</protein>